<dbReference type="Gene3D" id="3.40.50.40">
    <property type="match status" value="1"/>
</dbReference>
<evidence type="ECO:0000256" key="4">
    <source>
        <dbReference type="ARBA" id="ARBA00073593"/>
    </source>
</evidence>
<dbReference type="SFLD" id="SFLDS00057">
    <property type="entry name" value="Glutaminase/Asparaginase"/>
    <property type="match status" value="1"/>
</dbReference>
<name>A0A0K2Y468_HELHE</name>
<dbReference type="AlphaFoldDB" id="A0A0K2Y468"/>
<dbReference type="SUPFAM" id="SSF53774">
    <property type="entry name" value="Glutaminase/Asparaginase"/>
    <property type="match status" value="1"/>
</dbReference>
<sequence>MDKIMVLATGGTIAGTGEGGAYVSGQVGVGDLLKGIVPRGIEIESVQVANVGSQDMDSAIWLKLLEYIHTLSAREDIKGFTITHGTDTMEESAYFLHLSAQTHKPIVFTGAMRNSTSISPDGPMNLHNALAVCTHPESAGLGVLVAMDENIYSARHASKTHTSHLDAFKAPDAGPIGHVYYGQVSFHAKPITKHTLQSQLALSEPIKPLPQVAVIYTHVDCEDFLLKAALQAGVQGVVVAGMGNGNASHTLLEAMAQAVKRGVVVVRSSRVGSGGVQLGEVDDAHYRFVRAGDLNPQKARILLQLALLKTTDPKAIQEFFNTH</sequence>
<dbReference type="InterPro" id="IPR036152">
    <property type="entry name" value="Asp/glu_Ase-like_sf"/>
</dbReference>
<dbReference type="Pfam" id="PF00710">
    <property type="entry name" value="Asparaginase"/>
    <property type="match status" value="1"/>
</dbReference>
<evidence type="ECO:0000256" key="5">
    <source>
        <dbReference type="RuleBase" id="RU004456"/>
    </source>
</evidence>
<dbReference type="FunFam" id="3.40.50.1170:FF:000001">
    <property type="entry name" value="L-asparaginase 2"/>
    <property type="match status" value="1"/>
</dbReference>
<evidence type="ECO:0000256" key="1">
    <source>
        <dbReference type="ARBA" id="ARBA00010518"/>
    </source>
</evidence>
<keyword evidence="7" id="KW-1185">Reference proteome</keyword>
<gene>
    <name evidence="6" type="ORF">HHE01_15920</name>
</gene>
<dbReference type="Gene3D" id="3.40.50.1170">
    <property type="entry name" value="L-asparaginase, N-terminal domain"/>
    <property type="match status" value="1"/>
</dbReference>
<comment type="similarity">
    <text evidence="1 5">Belongs to the asparaginase 1 family.</text>
</comment>
<dbReference type="GO" id="GO:0004067">
    <property type="term" value="F:asparaginase activity"/>
    <property type="evidence" value="ECO:0007669"/>
    <property type="project" value="UniProtKB-UniRule"/>
</dbReference>
<accession>A0A0K2Y468</accession>
<dbReference type="InterPro" id="IPR020827">
    <property type="entry name" value="Asparaginase/glutaminase_AS1"/>
</dbReference>
<dbReference type="PIRSF" id="PIRSF500176">
    <property type="entry name" value="L_ASNase"/>
    <property type="match status" value="1"/>
</dbReference>
<dbReference type="PIRSF" id="PIRSF001220">
    <property type="entry name" value="L-ASNase_gatD"/>
    <property type="match status" value="1"/>
</dbReference>
<dbReference type="Pfam" id="PF17763">
    <property type="entry name" value="Asparaginase_C"/>
    <property type="match status" value="1"/>
</dbReference>
<protein>
    <recommendedName>
        <fullName evidence="4">Probable L-asparaginase</fullName>
    </recommendedName>
    <alternativeName>
        <fullName evidence="3">L-asparagine amidohydrolase</fullName>
    </alternativeName>
</protein>
<dbReference type="PROSITE" id="PS51732">
    <property type="entry name" value="ASN_GLN_ASE_3"/>
    <property type="match status" value="1"/>
</dbReference>
<dbReference type="NCBIfam" id="TIGR00520">
    <property type="entry name" value="asnASE_II"/>
    <property type="match status" value="1"/>
</dbReference>
<dbReference type="PRINTS" id="PR00139">
    <property type="entry name" value="ASNGLNASE"/>
</dbReference>
<dbReference type="CDD" id="cd08964">
    <property type="entry name" value="L-asparaginase_II"/>
    <property type="match status" value="1"/>
</dbReference>
<dbReference type="EMBL" id="CDMK01000001">
    <property type="protein sequence ID" value="CRI33906.1"/>
    <property type="molecule type" value="Genomic_DNA"/>
</dbReference>
<dbReference type="SMART" id="SM00870">
    <property type="entry name" value="Asparaginase"/>
    <property type="match status" value="1"/>
</dbReference>
<dbReference type="PANTHER" id="PTHR11707">
    <property type="entry name" value="L-ASPARAGINASE"/>
    <property type="match status" value="1"/>
</dbReference>
<reference evidence="7" key="1">
    <citation type="submission" date="2014-12" db="EMBL/GenBank/DDBJ databases">
        <authorList>
            <person name="Smet A."/>
        </authorList>
    </citation>
    <scope>NUCLEOTIDE SEQUENCE [LARGE SCALE GENOMIC DNA]</scope>
</reference>
<proteinExistence type="inferred from homology"/>
<dbReference type="InterPro" id="IPR027474">
    <property type="entry name" value="L-asparaginase_N"/>
</dbReference>
<dbReference type="InterPro" id="IPR004550">
    <property type="entry name" value="AsnASE_II"/>
</dbReference>
<dbReference type="Proteomes" id="UP000046090">
    <property type="component" value="Unassembled WGS sequence"/>
</dbReference>
<evidence type="ECO:0000313" key="7">
    <source>
        <dbReference type="Proteomes" id="UP000046090"/>
    </source>
</evidence>
<dbReference type="PANTHER" id="PTHR11707:SF28">
    <property type="entry name" value="60 KDA LYSOPHOSPHOLIPASE"/>
    <property type="match status" value="1"/>
</dbReference>
<evidence type="ECO:0000256" key="2">
    <source>
        <dbReference type="ARBA" id="ARBA00022801"/>
    </source>
</evidence>
<evidence type="ECO:0000313" key="6">
    <source>
        <dbReference type="EMBL" id="CRI33906.1"/>
    </source>
</evidence>
<dbReference type="PROSITE" id="PS00144">
    <property type="entry name" value="ASN_GLN_ASE_1"/>
    <property type="match status" value="1"/>
</dbReference>
<keyword evidence="2 6" id="KW-0378">Hydrolase</keyword>
<dbReference type="GO" id="GO:0006528">
    <property type="term" value="P:asparagine metabolic process"/>
    <property type="evidence" value="ECO:0007669"/>
    <property type="project" value="InterPro"/>
</dbReference>
<organism evidence="6 7">
    <name type="scientific">Helicobacter heilmannii</name>
    <dbReference type="NCBI Taxonomy" id="35817"/>
    <lineage>
        <taxon>Bacteria</taxon>
        <taxon>Pseudomonadati</taxon>
        <taxon>Campylobacterota</taxon>
        <taxon>Epsilonproteobacteria</taxon>
        <taxon>Campylobacterales</taxon>
        <taxon>Helicobacteraceae</taxon>
        <taxon>Helicobacter</taxon>
    </lineage>
</organism>
<dbReference type="InterPro" id="IPR040919">
    <property type="entry name" value="Asparaginase_C"/>
</dbReference>
<evidence type="ECO:0000256" key="3">
    <source>
        <dbReference type="ARBA" id="ARBA00030414"/>
    </source>
</evidence>
<dbReference type="InterPro" id="IPR027473">
    <property type="entry name" value="L-asparaginase_C"/>
</dbReference>
<dbReference type="InterPro" id="IPR006034">
    <property type="entry name" value="Asparaginase/glutaminase-like"/>
</dbReference>
<dbReference type="InterPro" id="IPR037152">
    <property type="entry name" value="L-asparaginase_N_sf"/>
</dbReference>